<accession>Q6BQ53</accession>
<dbReference type="KEGG" id="dha:DEHA2E08250g"/>
<keyword evidence="7" id="KW-0479">Metal-binding</keyword>
<dbReference type="HOGENOM" id="CLU_005893_1_0_1"/>
<feature type="compositionally biased region" description="Basic and acidic residues" evidence="13">
    <location>
        <begin position="313"/>
        <end position="324"/>
    </location>
</feature>
<evidence type="ECO:0000256" key="12">
    <source>
        <dbReference type="ARBA" id="ARBA00023242"/>
    </source>
</evidence>
<evidence type="ECO:0000313" key="15">
    <source>
        <dbReference type="EMBL" id="CAG87901.2"/>
    </source>
</evidence>
<dbReference type="GO" id="GO:0032197">
    <property type="term" value="P:retrotransposition"/>
    <property type="evidence" value="ECO:0007669"/>
    <property type="project" value="EnsemblFungi"/>
</dbReference>
<dbReference type="SUPFAM" id="SSF56300">
    <property type="entry name" value="Metallo-dependent phosphatases"/>
    <property type="match status" value="1"/>
</dbReference>
<dbReference type="GO" id="GO:0005634">
    <property type="term" value="C:nucleus"/>
    <property type="evidence" value="ECO:0007669"/>
    <property type="project" value="UniProtKB-SubCell"/>
</dbReference>
<evidence type="ECO:0000256" key="5">
    <source>
        <dbReference type="ARBA" id="ARBA00006045"/>
    </source>
</evidence>
<keyword evidence="16" id="KW-1185">Reference proteome</keyword>
<dbReference type="eggNOG" id="KOG2863">
    <property type="taxonomic scope" value="Eukaryota"/>
</dbReference>
<dbReference type="GO" id="GO:0030145">
    <property type="term" value="F:manganese ion binding"/>
    <property type="evidence" value="ECO:0007669"/>
    <property type="project" value="EnsemblFungi"/>
</dbReference>
<evidence type="ECO:0000256" key="9">
    <source>
        <dbReference type="ARBA" id="ARBA00022833"/>
    </source>
</evidence>
<dbReference type="AlphaFoldDB" id="Q6BQ53"/>
<protein>
    <submittedName>
        <fullName evidence="15">DEHA2E08250p</fullName>
    </submittedName>
</protein>
<dbReference type="RefSeq" id="XP_459667.2">
    <property type="nucleotide sequence ID" value="XM_459667.1"/>
</dbReference>
<evidence type="ECO:0000256" key="3">
    <source>
        <dbReference type="ARBA" id="ARBA00001954"/>
    </source>
</evidence>
<evidence type="ECO:0000256" key="13">
    <source>
        <dbReference type="SAM" id="MobiDB-lite"/>
    </source>
</evidence>
<dbReference type="VEuPathDB" id="FungiDB:DEHA2E08250g"/>
<dbReference type="Pfam" id="PF05011">
    <property type="entry name" value="DBR1"/>
    <property type="match status" value="1"/>
</dbReference>
<dbReference type="InterPro" id="IPR041816">
    <property type="entry name" value="Dbr1_N"/>
</dbReference>
<feature type="compositionally biased region" description="Basic and acidic residues" evidence="13">
    <location>
        <begin position="261"/>
        <end position="278"/>
    </location>
</feature>
<feature type="region of interest" description="Disordered" evidence="13">
    <location>
        <begin position="243"/>
        <end position="324"/>
    </location>
</feature>
<evidence type="ECO:0000256" key="2">
    <source>
        <dbReference type="ARBA" id="ARBA00001947"/>
    </source>
</evidence>
<dbReference type="STRING" id="284592.Q6BQ53"/>
<dbReference type="PANTHER" id="PTHR12849:SF0">
    <property type="entry name" value="LARIAT DEBRANCHING ENZYME"/>
    <property type="match status" value="1"/>
</dbReference>
<dbReference type="Pfam" id="PF00149">
    <property type="entry name" value="Metallophos"/>
    <property type="match status" value="1"/>
</dbReference>
<reference evidence="15 16" key="1">
    <citation type="journal article" date="2004" name="Nature">
        <title>Genome evolution in yeasts.</title>
        <authorList>
            <consortium name="Genolevures"/>
            <person name="Dujon B."/>
            <person name="Sherman D."/>
            <person name="Fischer G."/>
            <person name="Durrens P."/>
            <person name="Casaregola S."/>
            <person name="Lafontaine I."/>
            <person name="de Montigny J."/>
            <person name="Marck C."/>
            <person name="Neuveglise C."/>
            <person name="Talla E."/>
            <person name="Goffard N."/>
            <person name="Frangeul L."/>
            <person name="Aigle M."/>
            <person name="Anthouard V."/>
            <person name="Babour A."/>
            <person name="Barbe V."/>
            <person name="Barnay S."/>
            <person name="Blanchin S."/>
            <person name="Beckerich J.M."/>
            <person name="Beyne E."/>
            <person name="Bleykasten C."/>
            <person name="Boisrame A."/>
            <person name="Boyer J."/>
            <person name="Cattolico L."/>
            <person name="Confanioleri F."/>
            <person name="de Daruvar A."/>
            <person name="Despons L."/>
            <person name="Fabre E."/>
            <person name="Fairhead C."/>
            <person name="Ferry-Dumazet H."/>
            <person name="Groppi A."/>
            <person name="Hantraye F."/>
            <person name="Hennequin C."/>
            <person name="Jauniaux N."/>
            <person name="Joyet P."/>
            <person name="Kachouri R."/>
            <person name="Kerrest A."/>
            <person name="Koszul R."/>
            <person name="Lemaire M."/>
            <person name="Lesur I."/>
            <person name="Ma L."/>
            <person name="Muller H."/>
            <person name="Nicaud J.M."/>
            <person name="Nikolski M."/>
            <person name="Oztas S."/>
            <person name="Ozier-Kalogeropoulos O."/>
            <person name="Pellenz S."/>
            <person name="Potier S."/>
            <person name="Richard G.F."/>
            <person name="Straub M.L."/>
            <person name="Suleau A."/>
            <person name="Swennene D."/>
            <person name="Tekaia F."/>
            <person name="Wesolowski-Louvel M."/>
            <person name="Westhof E."/>
            <person name="Wirth B."/>
            <person name="Zeniou-Meyer M."/>
            <person name="Zivanovic I."/>
            <person name="Bolotin-Fukuhara M."/>
            <person name="Thierry A."/>
            <person name="Bouchier C."/>
            <person name="Caudron B."/>
            <person name="Scarpelli C."/>
            <person name="Gaillardin C."/>
            <person name="Weissenbach J."/>
            <person name="Wincker P."/>
            <person name="Souciet J.L."/>
        </authorList>
    </citation>
    <scope>NUCLEOTIDE SEQUENCE [LARGE SCALE GENOMIC DNA]</scope>
    <source>
        <strain evidence="16">ATCC 36239 / CBS 767 / BCRC 21394 / JCM 1990 / NBRC 0083 / IGC 2968</strain>
    </source>
</reference>
<dbReference type="PANTHER" id="PTHR12849">
    <property type="entry name" value="RNA LARIAT DEBRANCHING ENZYME"/>
    <property type="match status" value="1"/>
</dbReference>
<dbReference type="OrthoDB" id="407609at2759"/>
<keyword evidence="9" id="KW-0862">Zinc</keyword>
<sequence length="513" mass="59354">MQSTRTLRIAVEGCCHGELDKIYQALPDKLDLLLICGDFQAIRNMVDLKTMSVPEKYKKLGDFHDYYSGVKVAPVLTIFIGGNHESSSYLKELKYGGWVAPNIYYLGEFGCVWFKGLQIGGISGIYNQRSFYDSIRSDNKDEKLPYNPHTIRSIYQVKAKNYLKMYLMDHHRLDIVLSHDWPQHIEKKGNLGKLLKEKHFFKADINNGTLGSPLNNVLLDRLKPRYWFASHLHVRFQALVKHSAKRSNNEVSDSVSKKSKSNIDESNDNKQNNEKIELEMDDDTDTNKLELNMDEVENNEAIKLDMDDNSSNEETKLGIDNRSNTEEIKLNMDDFDSTPSTSDQLQPKVDNEVLETHFLALDKCLPRRKFLEIMEIEVPDENISHPSYSQDNKASLDLKTQQPSLYYDKRSIAINKVIESFIDGNLKIWNSIHQGDFYNFIHKQFDLHNELRDEIDFELNKLSNLPSDALQIDPNSFQVIAPTSNGERIPLKYWENNQTTEYCSKFQVPYNKL</sequence>
<proteinExistence type="inferred from homology"/>
<dbReference type="GO" id="GO:0008270">
    <property type="term" value="F:zinc ion binding"/>
    <property type="evidence" value="ECO:0007669"/>
    <property type="project" value="EnsemblFungi"/>
</dbReference>
<dbReference type="CDD" id="cd00844">
    <property type="entry name" value="MPP_Dbr1_N"/>
    <property type="match status" value="1"/>
</dbReference>
<evidence type="ECO:0000259" key="14">
    <source>
        <dbReference type="SMART" id="SM01124"/>
    </source>
</evidence>
<dbReference type="GO" id="GO:0006401">
    <property type="term" value="P:RNA catabolic process"/>
    <property type="evidence" value="ECO:0007669"/>
    <property type="project" value="EnsemblFungi"/>
</dbReference>
<dbReference type="GO" id="GO:0008419">
    <property type="term" value="F:RNA lariat debranching enzyme activity"/>
    <property type="evidence" value="ECO:0007669"/>
    <property type="project" value="EnsemblFungi"/>
</dbReference>
<keyword evidence="6" id="KW-0507">mRNA processing</keyword>
<dbReference type="GO" id="GO:0005506">
    <property type="term" value="F:iron ion binding"/>
    <property type="evidence" value="ECO:0007669"/>
    <property type="project" value="EnsemblFungi"/>
</dbReference>
<gene>
    <name evidence="15" type="ordered locus">DEHA2E08250g</name>
</gene>
<comment type="similarity">
    <text evidence="5">Belongs to the lariat debranching enzyme family.</text>
</comment>
<dbReference type="GeneID" id="2902511"/>
<comment type="cofactor">
    <cofactor evidence="2">
        <name>Zn(2+)</name>
        <dbReference type="ChEBI" id="CHEBI:29105"/>
    </cofactor>
</comment>
<keyword evidence="8" id="KW-0378">Hydrolase</keyword>
<dbReference type="InterPro" id="IPR029052">
    <property type="entry name" value="Metallo-depent_PP-like"/>
</dbReference>
<dbReference type="SMART" id="SM01124">
    <property type="entry name" value="DBR1"/>
    <property type="match status" value="1"/>
</dbReference>
<evidence type="ECO:0000256" key="10">
    <source>
        <dbReference type="ARBA" id="ARBA00023004"/>
    </source>
</evidence>
<name>Q6BQ53_DEBHA</name>
<evidence type="ECO:0000256" key="8">
    <source>
        <dbReference type="ARBA" id="ARBA00022801"/>
    </source>
</evidence>
<dbReference type="GO" id="GO:0016074">
    <property type="term" value="P:sno(s)RNA metabolic process"/>
    <property type="evidence" value="ECO:0007669"/>
    <property type="project" value="EnsemblFungi"/>
</dbReference>
<comment type="subcellular location">
    <subcellularLocation>
        <location evidence="4">Nucleus</location>
    </subcellularLocation>
</comment>
<evidence type="ECO:0000256" key="4">
    <source>
        <dbReference type="ARBA" id="ARBA00004123"/>
    </source>
</evidence>
<dbReference type="FunCoup" id="Q6BQ53">
    <property type="interactions" value="699"/>
</dbReference>
<organism evidence="15 16">
    <name type="scientific">Debaryomyces hansenii (strain ATCC 36239 / CBS 767 / BCRC 21394 / JCM 1990 / NBRC 0083 / IGC 2968)</name>
    <name type="common">Yeast</name>
    <name type="synonym">Torulaspora hansenii</name>
    <dbReference type="NCBI Taxonomy" id="284592"/>
    <lineage>
        <taxon>Eukaryota</taxon>
        <taxon>Fungi</taxon>
        <taxon>Dikarya</taxon>
        <taxon>Ascomycota</taxon>
        <taxon>Saccharomycotina</taxon>
        <taxon>Pichiomycetes</taxon>
        <taxon>Debaryomycetaceae</taxon>
        <taxon>Debaryomyces</taxon>
    </lineage>
</organism>
<evidence type="ECO:0000313" key="16">
    <source>
        <dbReference type="Proteomes" id="UP000000599"/>
    </source>
</evidence>
<comment type="cofactor">
    <cofactor evidence="1">
        <name>Mn(2+)</name>
        <dbReference type="ChEBI" id="CHEBI:29035"/>
    </cofactor>
</comment>
<evidence type="ECO:0000256" key="6">
    <source>
        <dbReference type="ARBA" id="ARBA00022664"/>
    </source>
</evidence>
<dbReference type="Proteomes" id="UP000000599">
    <property type="component" value="Chromosome E"/>
</dbReference>
<evidence type="ECO:0000256" key="11">
    <source>
        <dbReference type="ARBA" id="ARBA00023211"/>
    </source>
</evidence>
<keyword evidence="12" id="KW-0539">Nucleus</keyword>
<feature type="domain" description="Lariat debranching enzyme C-terminal" evidence="14">
    <location>
        <begin position="345"/>
        <end position="512"/>
    </location>
</feature>
<dbReference type="OMA" id="PLKYWEN"/>
<dbReference type="InterPro" id="IPR007708">
    <property type="entry name" value="DBR1_C"/>
</dbReference>
<keyword evidence="10" id="KW-0408">Iron</keyword>
<dbReference type="EMBL" id="CR382137">
    <property type="protein sequence ID" value="CAG87901.2"/>
    <property type="molecule type" value="Genomic_DNA"/>
</dbReference>
<dbReference type="InParanoid" id="Q6BQ53"/>
<keyword evidence="11" id="KW-0464">Manganese</keyword>
<comment type="cofactor">
    <cofactor evidence="3">
        <name>Fe(2+)</name>
        <dbReference type="ChEBI" id="CHEBI:29033"/>
    </cofactor>
</comment>
<evidence type="ECO:0000256" key="7">
    <source>
        <dbReference type="ARBA" id="ARBA00022723"/>
    </source>
</evidence>
<dbReference type="InterPro" id="IPR004843">
    <property type="entry name" value="Calcineurin-like_PHP"/>
</dbReference>
<evidence type="ECO:0000256" key="1">
    <source>
        <dbReference type="ARBA" id="ARBA00001936"/>
    </source>
</evidence>
<dbReference type="GO" id="GO:0045292">
    <property type="term" value="P:mRNA cis splicing, via spliceosome"/>
    <property type="evidence" value="ECO:0007669"/>
    <property type="project" value="EnsemblFungi"/>
</dbReference>
<dbReference type="GO" id="GO:0007124">
    <property type="term" value="P:pseudohyphal growth"/>
    <property type="evidence" value="ECO:0007669"/>
    <property type="project" value="EnsemblFungi"/>
</dbReference>